<dbReference type="Proteomes" id="UP000317835">
    <property type="component" value="Chromosome"/>
</dbReference>
<dbReference type="PROSITE" id="PS50850">
    <property type="entry name" value="MFS"/>
    <property type="match status" value="1"/>
</dbReference>
<protein>
    <recommendedName>
        <fullName evidence="2">Major facilitator superfamily (MFS) profile domain-containing protein</fullName>
    </recommendedName>
</protein>
<keyword evidence="4" id="KW-1185">Reference proteome</keyword>
<dbReference type="InterPro" id="IPR020846">
    <property type="entry name" value="MFS_dom"/>
</dbReference>
<proteinExistence type="predicted"/>
<evidence type="ECO:0000313" key="3">
    <source>
        <dbReference type="EMBL" id="QDV36806.1"/>
    </source>
</evidence>
<evidence type="ECO:0000313" key="4">
    <source>
        <dbReference type="Proteomes" id="UP000317835"/>
    </source>
</evidence>
<dbReference type="AlphaFoldDB" id="A0A518H7Q6"/>
<sequence length="125" mass="12768">MLDRRSVRGARKPVVVDLLVSVVVASFVMAGFKSILAIAPGEFGRTAAGLALLMLPVLAGLYGAASAIEMRRGWVGSSAMTGLLHAFLVVGSVAGIGLLAVVSPMAAGMAMAAEGLLLLWSSSWL</sequence>
<feature type="transmembrane region" description="Helical" evidence="1">
    <location>
        <begin position="14"/>
        <end position="39"/>
    </location>
</feature>
<dbReference type="KEGG" id="tpla:ElP_47350"/>
<gene>
    <name evidence="3" type="ORF">ElP_47350</name>
</gene>
<keyword evidence="1" id="KW-0472">Membrane</keyword>
<evidence type="ECO:0000256" key="1">
    <source>
        <dbReference type="SAM" id="Phobius"/>
    </source>
</evidence>
<dbReference type="RefSeq" id="WP_145273673.1">
    <property type="nucleotide sequence ID" value="NZ_CP036426.1"/>
</dbReference>
<keyword evidence="1" id="KW-0812">Transmembrane</keyword>
<reference evidence="3 4" key="1">
    <citation type="submission" date="2019-02" db="EMBL/GenBank/DDBJ databases">
        <title>Deep-cultivation of Planctomycetes and their phenomic and genomic characterization uncovers novel biology.</title>
        <authorList>
            <person name="Wiegand S."/>
            <person name="Jogler M."/>
            <person name="Boedeker C."/>
            <person name="Pinto D."/>
            <person name="Vollmers J."/>
            <person name="Rivas-Marin E."/>
            <person name="Kohn T."/>
            <person name="Peeters S.H."/>
            <person name="Heuer A."/>
            <person name="Rast P."/>
            <person name="Oberbeckmann S."/>
            <person name="Bunk B."/>
            <person name="Jeske O."/>
            <person name="Meyerdierks A."/>
            <person name="Storesund J.E."/>
            <person name="Kallscheuer N."/>
            <person name="Luecker S."/>
            <person name="Lage O.M."/>
            <person name="Pohl T."/>
            <person name="Merkel B.J."/>
            <person name="Hornburger P."/>
            <person name="Mueller R.-W."/>
            <person name="Bruemmer F."/>
            <person name="Labrenz M."/>
            <person name="Spormann A.M."/>
            <person name="Op den Camp H."/>
            <person name="Overmann J."/>
            <person name="Amann R."/>
            <person name="Jetten M.S.M."/>
            <person name="Mascher T."/>
            <person name="Medema M.H."/>
            <person name="Devos D.P."/>
            <person name="Kaster A.-K."/>
            <person name="Ovreas L."/>
            <person name="Rohde M."/>
            <person name="Galperin M.Y."/>
            <person name="Jogler C."/>
        </authorList>
    </citation>
    <scope>NUCLEOTIDE SEQUENCE [LARGE SCALE GENOMIC DNA]</scope>
    <source>
        <strain evidence="3 4">ElP</strain>
    </source>
</reference>
<accession>A0A518H7Q6</accession>
<organism evidence="3 4">
    <name type="scientific">Tautonia plasticadhaerens</name>
    <dbReference type="NCBI Taxonomy" id="2527974"/>
    <lineage>
        <taxon>Bacteria</taxon>
        <taxon>Pseudomonadati</taxon>
        <taxon>Planctomycetota</taxon>
        <taxon>Planctomycetia</taxon>
        <taxon>Isosphaerales</taxon>
        <taxon>Isosphaeraceae</taxon>
        <taxon>Tautonia</taxon>
    </lineage>
</organism>
<dbReference type="EMBL" id="CP036426">
    <property type="protein sequence ID" value="QDV36806.1"/>
    <property type="molecule type" value="Genomic_DNA"/>
</dbReference>
<evidence type="ECO:0000259" key="2">
    <source>
        <dbReference type="PROSITE" id="PS50850"/>
    </source>
</evidence>
<keyword evidence="1" id="KW-1133">Transmembrane helix</keyword>
<dbReference type="GO" id="GO:0022857">
    <property type="term" value="F:transmembrane transporter activity"/>
    <property type="evidence" value="ECO:0007669"/>
    <property type="project" value="InterPro"/>
</dbReference>
<feature type="domain" description="Major facilitator superfamily (MFS) profile" evidence="2">
    <location>
        <begin position="1"/>
        <end position="125"/>
    </location>
</feature>
<feature type="transmembrane region" description="Helical" evidence="1">
    <location>
        <begin position="86"/>
        <end position="113"/>
    </location>
</feature>
<feature type="transmembrane region" description="Helical" evidence="1">
    <location>
        <begin position="45"/>
        <end position="65"/>
    </location>
</feature>
<name>A0A518H7Q6_9BACT</name>